<evidence type="ECO:0000256" key="5">
    <source>
        <dbReference type="SAM" id="MobiDB-lite"/>
    </source>
</evidence>
<protein>
    <recommendedName>
        <fullName evidence="9">Major facilitator superfamily (MFS) profile domain-containing protein</fullName>
    </recommendedName>
</protein>
<feature type="transmembrane region" description="Helical" evidence="6">
    <location>
        <begin position="424"/>
        <end position="445"/>
    </location>
</feature>
<reference evidence="7" key="1">
    <citation type="submission" date="2023-01" db="EMBL/GenBank/DDBJ databases">
        <authorList>
            <person name="Van Ghelder C."/>
            <person name="Rancurel C."/>
        </authorList>
    </citation>
    <scope>NUCLEOTIDE SEQUENCE</scope>
    <source>
        <strain evidence="7">CNCM I-4278</strain>
    </source>
</reference>
<organism evidence="7 8">
    <name type="scientific">Periconia digitata</name>
    <dbReference type="NCBI Taxonomy" id="1303443"/>
    <lineage>
        <taxon>Eukaryota</taxon>
        <taxon>Fungi</taxon>
        <taxon>Dikarya</taxon>
        <taxon>Ascomycota</taxon>
        <taxon>Pezizomycotina</taxon>
        <taxon>Dothideomycetes</taxon>
        <taxon>Pleosporomycetidae</taxon>
        <taxon>Pleosporales</taxon>
        <taxon>Massarineae</taxon>
        <taxon>Periconiaceae</taxon>
        <taxon>Periconia</taxon>
    </lineage>
</organism>
<feature type="transmembrane region" description="Helical" evidence="6">
    <location>
        <begin position="384"/>
        <end position="403"/>
    </location>
</feature>
<feature type="transmembrane region" description="Helical" evidence="6">
    <location>
        <begin position="202"/>
        <end position="220"/>
    </location>
</feature>
<comment type="caution">
    <text evidence="7">The sequence shown here is derived from an EMBL/GenBank/DDBJ whole genome shotgun (WGS) entry which is preliminary data.</text>
</comment>
<evidence type="ECO:0000256" key="2">
    <source>
        <dbReference type="ARBA" id="ARBA00022692"/>
    </source>
</evidence>
<dbReference type="AlphaFoldDB" id="A0A9W4XJR2"/>
<dbReference type="InterPro" id="IPR011701">
    <property type="entry name" value="MFS"/>
</dbReference>
<dbReference type="Gene3D" id="1.20.1250.20">
    <property type="entry name" value="MFS general substrate transporter like domains"/>
    <property type="match status" value="1"/>
</dbReference>
<keyword evidence="3 6" id="KW-1133">Transmembrane helix</keyword>
<feature type="transmembrane region" description="Helical" evidence="6">
    <location>
        <begin position="232"/>
        <end position="251"/>
    </location>
</feature>
<feature type="compositionally biased region" description="Basic and acidic residues" evidence="5">
    <location>
        <begin position="265"/>
        <end position="275"/>
    </location>
</feature>
<feature type="transmembrane region" description="Helical" evidence="6">
    <location>
        <begin position="457"/>
        <end position="483"/>
    </location>
</feature>
<dbReference type="GO" id="GO:0022857">
    <property type="term" value="F:transmembrane transporter activity"/>
    <property type="evidence" value="ECO:0007669"/>
    <property type="project" value="InterPro"/>
</dbReference>
<dbReference type="OrthoDB" id="2585655at2759"/>
<evidence type="ECO:0000313" key="8">
    <source>
        <dbReference type="Proteomes" id="UP001152607"/>
    </source>
</evidence>
<evidence type="ECO:0000256" key="3">
    <source>
        <dbReference type="ARBA" id="ARBA00022989"/>
    </source>
</evidence>
<dbReference type="PANTHER" id="PTHR23502">
    <property type="entry name" value="MAJOR FACILITATOR SUPERFAMILY"/>
    <property type="match status" value="1"/>
</dbReference>
<name>A0A9W4XJR2_9PLEO</name>
<gene>
    <name evidence="7" type="ORF">PDIGIT_LOCUS4060</name>
</gene>
<evidence type="ECO:0008006" key="9">
    <source>
        <dbReference type="Google" id="ProtNLM"/>
    </source>
</evidence>
<feature type="transmembrane region" description="Helical" evidence="6">
    <location>
        <begin position="340"/>
        <end position="364"/>
    </location>
</feature>
<feature type="transmembrane region" description="Helical" evidence="6">
    <location>
        <begin position="175"/>
        <end position="195"/>
    </location>
</feature>
<keyword evidence="2 6" id="KW-0812">Transmembrane</keyword>
<keyword evidence="4 6" id="KW-0472">Membrane</keyword>
<keyword evidence="8" id="KW-1185">Reference proteome</keyword>
<evidence type="ECO:0000256" key="6">
    <source>
        <dbReference type="SAM" id="Phobius"/>
    </source>
</evidence>
<dbReference type="GO" id="GO:0005886">
    <property type="term" value="C:plasma membrane"/>
    <property type="evidence" value="ECO:0007669"/>
    <property type="project" value="TreeGrafter"/>
</dbReference>
<dbReference type="Pfam" id="PF07690">
    <property type="entry name" value="MFS_1"/>
    <property type="match status" value="1"/>
</dbReference>
<feature type="region of interest" description="Disordered" evidence="5">
    <location>
        <begin position="265"/>
        <end position="304"/>
    </location>
</feature>
<evidence type="ECO:0000256" key="1">
    <source>
        <dbReference type="ARBA" id="ARBA00004141"/>
    </source>
</evidence>
<feature type="transmembrane region" description="Helical" evidence="6">
    <location>
        <begin position="495"/>
        <end position="514"/>
    </location>
</feature>
<dbReference type="Proteomes" id="UP001152607">
    <property type="component" value="Unassembled WGS sequence"/>
</dbReference>
<feature type="transmembrane region" description="Helical" evidence="6">
    <location>
        <begin position="109"/>
        <end position="128"/>
    </location>
</feature>
<proteinExistence type="predicted"/>
<sequence>MALGIIEPRTERKLPGTELLLDTEQTEQSQEQGGLQHGKGKKTEIILIPQPSNDPNDPLLWPTWKRETAFSVLFLNCIVFAACPGPMIAPATVALAAQLEVPIKHVAQLSGYQLLIVGALGPLVSVLAEKYGKRPQFLIASLFGVIGTGICIAGFDQSSLHASYRVLLAGRMIQGIGTTAYESLSVAAIGDMFFLHERGLRTALLVLTLASMSSFIAVVAGTMFEHLGARNLFVVLLPIQVAALVGVVGGIPEMQFRRGKMDDSRGLDVDEKNGKDGIGGEEVVPDSHESVGGTVTNSNAGATDPAVDQRRTFLQDLRVTSGTYSHDSVLKLLGSIFIHFLNPAVLWVQIVSAVLVSFFVGTAYTLAQIFTPKPYSLTVSQNGFFFTGALVGGILGVISGPLCDFIARRLARRNGGVFEAEFRIPICFVAVVVFAVGWFVFGWALDQGKVGGIGASNTVLLCSACYGMICFATSVASTGAGLYVLDAFPAHSTEIFILQMMIKNFLFYAFSSFINEFAAEKGPAHMARVFGIATLAGFTTCIPMYVFGKLNRATIVRVIKSRSE</sequence>
<feature type="transmembrane region" description="Helical" evidence="6">
    <location>
        <begin position="526"/>
        <end position="547"/>
    </location>
</feature>
<dbReference type="PANTHER" id="PTHR23502:SF29">
    <property type="entry name" value="TRANSPORTER, PUTATIVE (AFU_ORTHOLOGUE AFUA_6G06680)-RELATED"/>
    <property type="match status" value="1"/>
</dbReference>
<feature type="transmembrane region" description="Helical" evidence="6">
    <location>
        <begin position="73"/>
        <end position="97"/>
    </location>
</feature>
<dbReference type="InterPro" id="IPR036259">
    <property type="entry name" value="MFS_trans_sf"/>
</dbReference>
<dbReference type="SUPFAM" id="SSF103473">
    <property type="entry name" value="MFS general substrate transporter"/>
    <property type="match status" value="1"/>
</dbReference>
<feature type="transmembrane region" description="Helical" evidence="6">
    <location>
        <begin position="137"/>
        <end position="155"/>
    </location>
</feature>
<comment type="subcellular location">
    <subcellularLocation>
        <location evidence="1">Membrane</location>
        <topology evidence="1">Multi-pass membrane protein</topology>
    </subcellularLocation>
</comment>
<accession>A0A9W4XJR2</accession>
<evidence type="ECO:0000313" key="7">
    <source>
        <dbReference type="EMBL" id="CAI6329017.1"/>
    </source>
</evidence>
<evidence type="ECO:0000256" key="4">
    <source>
        <dbReference type="ARBA" id="ARBA00023136"/>
    </source>
</evidence>
<dbReference type="EMBL" id="CAOQHR010000002">
    <property type="protein sequence ID" value="CAI6329017.1"/>
    <property type="molecule type" value="Genomic_DNA"/>
</dbReference>